<keyword evidence="3" id="KW-0732">Signal</keyword>
<sequence>MNYLTKMYSVWLFASMCVAVYASPSNSRDRQASAHMSALSELAARLFITIAPDPCTTNSKTQGICYWSSDCTKLQGTADGSCALGLGVCCSFIRSCGATTKIDGTLFRNPNFPSTTTAASSCTLQITPASSNICQIRLDFTDFNLAQPNEEGECVTDSLKVTGGTSTVPVICGQNSGQHLYMDVTPTFGSVNIKIDTTSVGKKWNIVVTQIKCDSVNKAPTGCLQYYTSTTGTIKSFNYDTSLATAAPTATTQLIDQRYKACIKSQAGYCSVAYSKSSGIANDNTFSMTGDPTSIAPGTLPPGLAGSASCTTDYLIIPSGVITDWSPAIYSPTITSADRFCGTNFPRTVRTSVQPFALTVVHDEQETYPADAALNDGPNAGFSLNYRMQAC</sequence>
<proteinExistence type="predicted"/>
<dbReference type="AlphaFoldDB" id="A0A8B7NUG3"/>
<evidence type="ECO:0000256" key="2">
    <source>
        <dbReference type="PROSITE-ProRule" id="PRU00059"/>
    </source>
</evidence>
<dbReference type="PANTHER" id="PTHR33236:SF5">
    <property type="entry name" value="CUB DOMAIN-CONTAINING PROTEIN"/>
    <property type="match status" value="1"/>
</dbReference>
<dbReference type="InterPro" id="IPR035914">
    <property type="entry name" value="Sperma_CUB_dom_sf"/>
</dbReference>
<dbReference type="RefSeq" id="XP_047740574.1">
    <property type="nucleotide sequence ID" value="XM_047884618.1"/>
</dbReference>
<reference evidence="6 7" key="1">
    <citation type="submission" date="2025-04" db="UniProtKB">
        <authorList>
            <consortium name="RefSeq"/>
        </authorList>
    </citation>
    <scope>IDENTIFICATION</scope>
    <source>
        <tissue evidence="6 7">Whole organism</tissue>
    </source>
</reference>
<feature type="domain" description="CUB" evidence="4">
    <location>
        <begin position="96"/>
        <end position="211"/>
    </location>
</feature>
<comment type="caution">
    <text evidence="2">Lacks conserved residue(s) required for the propagation of feature annotation.</text>
</comment>
<gene>
    <name evidence="6 7" type="primary">LOC108673974</name>
</gene>
<feature type="signal peptide" evidence="3">
    <location>
        <begin position="1"/>
        <end position="22"/>
    </location>
</feature>
<dbReference type="OrthoDB" id="6382149at2759"/>
<evidence type="ECO:0000256" key="1">
    <source>
        <dbReference type="ARBA" id="ARBA00023157"/>
    </source>
</evidence>
<protein>
    <submittedName>
        <fullName evidence="6 7">Uncharacterized protein LOC108673974 isoform X1</fullName>
    </submittedName>
</protein>
<keyword evidence="1" id="KW-1015">Disulfide bond</keyword>
<dbReference type="Pfam" id="PF00431">
    <property type="entry name" value="CUB"/>
    <property type="match status" value="1"/>
</dbReference>
<organism evidence="5 6">
    <name type="scientific">Hyalella azteca</name>
    <name type="common">Amphipod</name>
    <dbReference type="NCBI Taxonomy" id="294128"/>
    <lineage>
        <taxon>Eukaryota</taxon>
        <taxon>Metazoa</taxon>
        <taxon>Ecdysozoa</taxon>
        <taxon>Arthropoda</taxon>
        <taxon>Crustacea</taxon>
        <taxon>Multicrustacea</taxon>
        <taxon>Malacostraca</taxon>
        <taxon>Eumalacostraca</taxon>
        <taxon>Peracarida</taxon>
        <taxon>Amphipoda</taxon>
        <taxon>Senticaudata</taxon>
        <taxon>Talitrida</taxon>
        <taxon>Talitroidea</taxon>
        <taxon>Hyalellidae</taxon>
        <taxon>Hyalella</taxon>
    </lineage>
</organism>
<accession>A0A8B7NUG3</accession>
<dbReference type="SUPFAM" id="SSF49854">
    <property type="entry name" value="Spermadhesin, CUB domain"/>
    <property type="match status" value="1"/>
</dbReference>
<dbReference type="OMA" id="STKENCT"/>
<evidence type="ECO:0000256" key="3">
    <source>
        <dbReference type="SAM" id="SignalP"/>
    </source>
</evidence>
<dbReference type="RefSeq" id="XP_018017355.1">
    <property type="nucleotide sequence ID" value="XM_018161866.2"/>
</dbReference>
<dbReference type="PROSITE" id="PS01180">
    <property type="entry name" value="CUB"/>
    <property type="match status" value="2"/>
</dbReference>
<dbReference type="Gene3D" id="2.60.120.290">
    <property type="entry name" value="Spermadhesin, CUB domain"/>
    <property type="match status" value="2"/>
</dbReference>
<dbReference type="Pfam" id="PF26080">
    <property type="entry name" value="CUB_animal"/>
    <property type="match status" value="1"/>
</dbReference>
<feature type="domain" description="CUB" evidence="4">
    <location>
        <begin position="223"/>
        <end position="389"/>
    </location>
</feature>
<dbReference type="Proteomes" id="UP000694843">
    <property type="component" value="Unplaced"/>
</dbReference>
<dbReference type="InterPro" id="IPR058698">
    <property type="entry name" value="CUB_metazoa"/>
</dbReference>
<dbReference type="InterPro" id="IPR000859">
    <property type="entry name" value="CUB_dom"/>
</dbReference>
<keyword evidence="5" id="KW-1185">Reference proteome</keyword>
<dbReference type="PANTHER" id="PTHR33236">
    <property type="entry name" value="INTRAFLAGELLAR TRANSPORT PROTEIN 122 FAMILY PROTEIN-RELATED"/>
    <property type="match status" value="1"/>
</dbReference>
<feature type="chain" id="PRO_5044664437" evidence="3">
    <location>
        <begin position="23"/>
        <end position="391"/>
    </location>
</feature>
<evidence type="ECO:0000313" key="6">
    <source>
        <dbReference type="RefSeq" id="XP_018017355.1"/>
    </source>
</evidence>
<dbReference type="GeneID" id="108673974"/>
<evidence type="ECO:0000313" key="5">
    <source>
        <dbReference type="Proteomes" id="UP000694843"/>
    </source>
</evidence>
<evidence type="ECO:0000259" key="4">
    <source>
        <dbReference type="PROSITE" id="PS01180"/>
    </source>
</evidence>
<evidence type="ECO:0000313" key="7">
    <source>
        <dbReference type="RefSeq" id="XP_047740574.1"/>
    </source>
</evidence>
<dbReference type="KEGG" id="hazt:108673974"/>
<name>A0A8B7NUG3_HYAAZ</name>